<sequence length="233" mass="26096">MLQVNSFFFFHLFPVAFICAGVIHRFYKKDLTSSVKTPEEALKYRYNKPSVIKSSLVVLITVILFFLNVPMEIVSIGVGSFLLITRRVKPEKVYNLIDFRLLILFIGLFIVIKGVEKSVVFYSLVEHFQMLVTAPLSLVFSSLLVSNVVSNVPAVLIFKPLIVNYFNDEKAWFFLAMSSTFAGNLTILGSIANIIVIEGASPKVKIGFFEYLKIGLPVTLLSVLVGLVILSLF</sequence>
<evidence type="ECO:0000313" key="9">
    <source>
        <dbReference type="EMBL" id="HAA84503.1"/>
    </source>
</evidence>
<dbReference type="Proteomes" id="UP000257240">
    <property type="component" value="Unassembled WGS sequence"/>
</dbReference>
<keyword evidence="2" id="KW-0813">Transport</keyword>
<organism evidence="9 10">
    <name type="scientific">Thermodesulfobacterium commune</name>
    <dbReference type="NCBI Taxonomy" id="1741"/>
    <lineage>
        <taxon>Bacteria</taxon>
        <taxon>Pseudomonadati</taxon>
        <taxon>Thermodesulfobacteriota</taxon>
        <taxon>Thermodesulfobacteria</taxon>
        <taxon>Thermodesulfobacteriales</taxon>
        <taxon>Thermodesulfobacteriaceae</taxon>
        <taxon>Thermodesulfobacterium</taxon>
    </lineage>
</organism>
<reference evidence="9 10" key="1">
    <citation type="journal article" date="2018" name="Nat. Biotechnol.">
        <title>A standardized bacterial taxonomy based on genome phylogeny substantially revises the tree of life.</title>
        <authorList>
            <person name="Parks D.H."/>
            <person name="Chuvochina M."/>
            <person name="Waite D.W."/>
            <person name="Rinke C."/>
            <person name="Skarshewski A."/>
            <person name="Chaumeil P.A."/>
            <person name="Hugenholtz P."/>
        </authorList>
    </citation>
    <scope>NUCLEOTIDE SEQUENCE [LARGE SCALE GENOMIC DNA]</scope>
    <source>
        <strain evidence="9">UBA12529</strain>
    </source>
</reference>
<dbReference type="PANTHER" id="PTHR43302">
    <property type="entry name" value="TRANSPORTER ARSB-RELATED"/>
    <property type="match status" value="1"/>
</dbReference>
<feature type="transmembrane region" description="Helical" evidence="7">
    <location>
        <begin position="56"/>
        <end position="84"/>
    </location>
</feature>
<dbReference type="PANTHER" id="PTHR43302:SF5">
    <property type="entry name" value="TRANSPORTER ARSB-RELATED"/>
    <property type="match status" value="1"/>
</dbReference>
<dbReference type="InterPro" id="IPR004680">
    <property type="entry name" value="Cit_transptr-like_dom"/>
</dbReference>
<evidence type="ECO:0000313" key="10">
    <source>
        <dbReference type="Proteomes" id="UP000257240"/>
    </source>
</evidence>
<feature type="transmembrane region" description="Helical" evidence="7">
    <location>
        <begin position="171"/>
        <end position="194"/>
    </location>
</feature>
<protein>
    <recommendedName>
        <fullName evidence="8">Citrate transporter-like domain-containing protein</fullName>
    </recommendedName>
</protein>
<evidence type="ECO:0000256" key="7">
    <source>
        <dbReference type="SAM" id="Phobius"/>
    </source>
</evidence>
<feature type="transmembrane region" description="Helical" evidence="7">
    <location>
        <begin position="135"/>
        <end position="159"/>
    </location>
</feature>
<keyword evidence="3" id="KW-1003">Cell membrane</keyword>
<evidence type="ECO:0000256" key="5">
    <source>
        <dbReference type="ARBA" id="ARBA00022989"/>
    </source>
</evidence>
<feature type="transmembrane region" description="Helical" evidence="7">
    <location>
        <begin position="7"/>
        <end position="27"/>
    </location>
</feature>
<evidence type="ECO:0000256" key="1">
    <source>
        <dbReference type="ARBA" id="ARBA00004651"/>
    </source>
</evidence>
<evidence type="ECO:0000256" key="2">
    <source>
        <dbReference type="ARBA" id="ARBA00022448"/>
    </source>
</evidence>
<dbReference type="GO" id="GO:0055085">
    <property type="term" value="P:transmembrane transport"/>
    <property type="evidence" value="ECO:0007669"/>
    <property type="project" value="InterPro"/>
</dbReference>
<feature type="transmembrane region" description="Helical" evidence="7">
    <location>
        <begin position="96"/>
        <end position="115"/>
    </location>
</feature>
<dbReference type="EMBL" id="DLVE01000089">
    <property type="protein sequence ID" value="HAA84503.1"/>
    <property type="molecule type" value="Genomic_DNA"/>
</dbReference>
<keyword evidence="6 7" id="KW-0472">Membrane</keyword>
<gene>
    <name evidence="9" type="ORF">DCE01_06945</name>
</gene>
<evidence type="ECO:0000259" key="8">
    <source>
        <dbReference type="Pfam" id="PF03600"/>
    </source>
</evidence>
<feature type="domain" description="Citrate transporter-like" evidence="8">
    <location>
        <begin position="8"/>
        <end position="167"/>
    </location>
</feature>
<dbReference type="AlphaFoldDB" id="A0A3B8N5S6"/>
<accession>A0A3B8N5S6</accession>
<keyword evidence="5 7" id="KW-1133">Transmembrane helix</keyword>
<dbReference type="RefSeq" id="WP_327138735.1">
    <property type="nucleotide sequence ID" value="NZ_DAINLL010000042.1"/>
</dbReference>
<evidence type="ECO:0000256" key="4">
    <source>
        <dbReference type="ARBA" id="ARBA00022692"/>
    </source>
</evidence>
<name>A0A3B8N5S6_9BACT</name>
<comment type="caution">
    <text evidence="9">The sequence shown here is derived from an EMBL/GenBank/DDBJ whole genome shotgun (WGS) entry which is preliminary data.</text>
</comment>
<evidence type="ECO:0000256" key="3">
    <source>
        <dbReference type="ARBA" id="ARBA00022475"/>
    </source>
</evidence>
<keyword evidence="4 7" id="KW-0812">Transmembrane</keyword>
<dbReference type="GO" id="GO:0005886">
    <property type="term" value="C:plasma membrane"/>
    <property type="evidence" value="ECO:0007669"/>
    <property type="project" value="UniProtKB-SubCell"/>
</dbReference>
<feature type="transmembrane region" description="Helical" evidence="7">
    <location>
        <begin position="214"/>
        <end position="232"/>
    </location>
</feature>
<dbReference type="Pfam" id="PF03600">
    <property type="entry name" value="CitMHS"/>
    <property type="match status" value="1"/>
</dbReference>
<proteinExistence type="predicted"/>
<comment type="subcellular location">
    <subcellularLocation>
        <location evidence="1">Cell membrane</location>
        <topology evidence="1">Multi-pass membrane protein</topology>
    </subcellularLocation>
</comment>
<evidence type="ECO:0000256" key="6">
    <source>
        <dbReference type="ARBA" id="ARBA00023136"/>
    </source>
</evidence>